<organism evidence="4">
    <name type="scientific">Onchocerca flexuosa</name>
    <dbReference type="NCBI Taxonomy" id="387005"/>
    <lineage>
        <taxon>Eukaryota</taxon>
        <taxon>Metazoa</taxon>
        <taxon>Ecdysozoa</taxon>
        <taxon>Nematoda</taxon>
        <taxon>Chromadorea</taxon>
        <taxon>Rhabditida</taxon>
        <taxon>Spirurina</taxon>
        <taxon>Spiruromorpha</taxon>
        <taxon>Filarioidea</taxon>
        <taxon>Onchocercidae</taxon>
        <taxon>Onchocerca</taxon>
    </lineage>
</organism>
<dbReference type="EMBL" id="UZAJ01040546">
    <property type="protein sequence ID" value="VDP15304.1"/>
    <property type="molecule type" value="Genomic_DNA"/>
</dbReference>
<reference evidence="4" key="1">
    <citation type="submission" date="2016-06" db="UniProtKB">
        <authorList>
            <consortium name="WormBaseParasite"/>
        </authorList>
    </citation>
    <scope>IDENTIFICATION</scope>
</reference>
<dbReference type="Proteomes" id="UP000267606">
    <property type="component" value="Unassembled WGS sequence"/>
</dbReference>
<feature type="region of interest" description="Disordered" evidence="1">
    <location>
        <begin position="56"/>
        <end position="78"/>
    </location>
</feature>
<accession>A0A183I2R4</accession>
<evidence type="ECO:0000313" key="4">
    <source>
        <dbReference type="WBParaSite" id="OFLC_0001403401-mRNA-1"/>
    </source>
</evidence>
<dbReference type="WBParaSite" id="OFLC_0001403401-mRNA-1">
    <property type="protein sequence ID" value="OFLC_0001403401-mRNA-1"/>
    <property type="gene ID" value="OFLC_0001403401"/>
</dbReference>
<dbReference type="AlphaFoldDB" id="A0A183I2R4"/>
<keyword evidence="3" id="KW-1185">Reference proteome</keyword>
<proteinExistence type="predicted"/>
<reference evidence="2 3" key="2">
    <citation type="submission" date="2018-11" db="EMBL/GenBank/DDBJ databases">
        <authorList>
            <consortium name="Pathogen Informatics"/>
        </authorList>
    </citation>
    <scope>NUCLEOTIDE SEQUENCE [LARGE SCALE GENOMIC DNA]</scope>
</reference>
<name>A0A183I2R4_9BILA</name>
<protein>
    <submittedName>
        <fullName evidence="2 4">Uncharacterized protein</fullName>
    </submittedName>
</protein>
<evidence type="ECO:0000313" key="3">
    <source>
        <dbReference type="Proteomes" id="UP000267606"/>
    </source>
</evidence>
<evidence type="ECO:0000313" key="2">
    <source>
        <dbReference type="EMBL" id="VDP15304.1"/>
    </source>
</evidence>
<sequence length="78" mass="9137">MNYRTGRRADGRPSGLEGREYRQTFHPFFSNETERSRKGKKVIHILRPFRLARKLESDEQQNSDFRGNGAKQLILSSI</sequence>
<gene>
    <name evidence="2" type="ORF">OFLC_LOCUS14026</name>
</gene>
<evidence type="ECO:0000256" key="1">
    <source>
        <dbReference type="SAM" id="MobiDB-lite"/>
    </source>
</evidence>